<reference evidence="2 3" key="1">
    <citation type="submission" date="2016-03" db="EMBL/GenBank/DDBJ databases">
        <authorList>
            <person name="Ploux O."/>
        </authorList>
    </citation>
    <scope>NUCLEOTIDE SEQUENCE [LARGE SCALE GENOMIC DNA]</scope>
    <source>
        <strain evidence="2 3">UAMH 11012</strain>
    </source>
</reference>
<protein>
    <submittedName>
        <fullName evidence="2">Uncharacterized protein</fullName>
    </submittedName>
</protein>
<dbReference type="AlphaFoldDB" id="A0A1L7XHP4"/>
<keyword evidence="1" id="KW-0472">Membrane</keyword>
<dbReference type="Proteomes" id="UP000184330">
    <property type="component" value="Unassembled WGS sequence"/>
</dbReference>
<evidence type="ECO:0000313" key="3">
    <source>
        <dbReference type="Proteomes" id="UP000184330"/>
    </source>
</evidence>
<keyword evidence="1" id="KW-0812">Transmembrane</keyword>
<evidence type="ECO:0000256" key="1">
    <source>
        <dbReference type="SAM" id="Phobius"/>
    </source>
</evidence>
<proteinExistence type="predicted"/>
<dbReference type="OrthoDB" id="3546852at2759"/>
<sequence>MPPGQTTTALSSFQTKHPEIYSILHQSLLLIVTYYCVIGISRYGPEGDTYNPSSLVPGVDILRPPSSAKISTTPHICLDGAREDLVDVGPLAAITPHLILCPSITIFILSLLTLPVGIYRLNALATIPEDKLYVNLTPGAYAGLFADTRADLCLVCDSYWGAAYAGGELGYEDVLFGEEK</sequence>
<accession>A0A1L7XHP4</accession>
<feature type="transmembrane region" description="Helical" evidence="1">
    <location>
        <begin position="20"/>
        <end position="40"/>
    </location>
</feature>
<keyword evidence="3" id="KW-1185">Reference proteome</keyword>
<feature type="transmembrane region" description="Helical" evidence="1">
    <location>
        <begin position="94"/>
        <end position="114"/>
    </location>
</feature>
<name>A0A1L7XHP4_9HELO</name>
<keyword evidence="1" id="KW-1133">Transmembrane helix</keyword>
<organism evidence="2 3">
    <name type="scientific">Phialocephala subalpina</name>
    <dbReference type="NCBI Taxonomy" id="576137"/>
    <lineage>
        <taxon>Eukaryota</taxon>
        <taxon>Fungi</taxon>
        <taxon>Dikarya</taxon>
        <taxon>Ascomycota</taxon>
        <taxon>Pezizomycotina</taxon>
        <taxon>Leotiomycetes</taxon>
        <taxon>Helotiales</taxon>
        <taxon>Mollisiaceae</taxon>
        <taxon>Phialocephala</taxon>
        <taxon>Phialocephala fortinii species complex</taxon>
    </lineage>
</organism>
<evidence type="ECO:0000313" key="2">
    <source>
        <dbReference type="EMBL" id="CZR64560.1"/>
    </source>
</evidence>
<dbReference type="EMBL" id="FJOG01000027">
    <property type="protein sequence ID" value="CZR64560.1"/>
    <property type="molecule type" value="Genomic_DNA"/>
</dbReference>
<gene>
    <name evidence="2" type="ORF">PAC_14458</name>
</gene>